<dbReference type="Gene3D" id="1.10.600.10">
    <property type="entry name" value="Farnesyl Diphosphate Synthase"/>
    <property type="match status" value="1"/>
</dbReference>
<dbReference type="Proteomes" id="UP000199548">
    <property type="component" value="Unassembled WGS sequence"/>
</dbReference>
<keyword evidence="14" id="KW-1185">Reference proteome</keyword>
<dbReference type="STRING" id="420953.SAMN05192543_10337"/>
<sequence length="330" mass="35731">MSSTATPAPNAATLLAPIADDMEQVNRVIRQRLASEVMLINQISEYIISAGGKRLRPALLLLVAGALGETTGHRHELAAVVEFIHTATLLHDDVVDESDLRRGRQTANALFGNAASVLVGDFLYSRSFQMMVGVGKMRVMEILSEATNIISEGEVLQLLNMHDADVDEARYMQVIRYKTAKLFEAAAQLGAVLAGADTATEKAAAEFGRRIGTAFQIMDDWLDYTGTPESMGKNAGDDLREGKPTLPLIWLIEHGTPAEATLAREAIEQGGTDRFDEIFTAITRSGALDHTLECAKQEAQVAAAAISSFPDSIYKESLLELCSYSTARQS</sequence>
<evidence type="ECO:0000256" key="9">
    <source>
        <dbReference type="ARBA" id="ARBA00072473"/>
    </source>
</evidence>
<dbReference type="GO" id="GO:0046872">
    <property type="term" value="F:metal ion binding"/>
    <property type="evidence" value="ECO:0007669"/>
    <property type="project" value="UniProtKB-KW"/>
</dbReference>
<dbReference type="SFLD" id="SFLDS00005">
    <property type="entry name" value="Isoprenoid_Synthase_Type_I"/>
    <property type="match status" value="1"/>
</dbReference>
<dbReference type="InterPro" id="IPR033749">
    <property type="entry name" value="Polyprenyl_synt_CS"/>
</dbReference>
<evidence type="ECO:0000256" key="12">
    <source>
        <dbReference type="RuleBase" id="RU004466"/>
    </source>
</evidence>
<organism evidence="13 14">
    <name type="scientific">Paraburkholderia megapolitana</name>
    <dbReference type="NCBI Taxonomy" id="420953"/>
    <lineage>
        <taxon>Bacteria</taxon>
        <taxon>Pseudomonadati</taxon>
        <taxon>Pseudomonadota</taxon>
        <taxon>Betaproteobacteria</taxon>
        <taxon>Burkholderiales</taxon>
        <taxon>Burkholderiaceae</taxon>
        <taxon>Paraburkholderia</taxon>
    </lineage>
</organism>
<keyword evidence="3 12" id="KW-0808">Transferase</keyword>
<evidence type="ECO:0000313" key="14">
    <source>
        <dbReference type="Proteomes" id="UP000199548"/>
    </source>
</evidence>
<evidence type="ECO:0000256" key="8">
    <source>
        <dbReference type="ARBA" id="ARBA00066511"/>
    </source>
</evidence>
<reference evidence="13 14" key="1">
    <citation type="submission" date="2016-10" db="EMBL/GenBank/DDBJ databases">
        <authorList>
            <person name="de Groot N.N."/>
        </authorList>
    </citation>
    <scope>NUCLEOTIDE SEQUENCE [LARGE SCALE GENOMIC DNA]</scope>
    <source>
        <strain evidence="13 14">LMG 23650</strain>
    </source>
</reference>
<comment type="cofactor">
    <cofactor evidence="1">
        <name>Mg(2+)</name>
        <dbReference type="ChEBI" id="CHEBI:18420"/>
    </cofactor>
</comment>
<evidence type="ECO:0000256" key="4">
    <source>
        <dbReference type="ARBA" id="ARBA00022723"/>
    </source>
</evidence>
<comment type="catalytic activity">
    <reaction evidence="6">
        <text>5 isopentenyl diphosphate + (2E,6E)-farnesyl diphosphate = all-trans-octaprenyl diphosphate + 5 diphosphate</text>
        <dbReference type="Rhea" id="RHEA:27798"/>
        <dbReference type="ChEBI" id="CHEBI:33019"/>
        <dbReference type="ChEBI" id="CHEBI:57711"/>
        <dbReference type="ChEBI" id="CHEBI:128769"/>
        <dbReference type="ChEBI" id="CHEBI:175763"/>
        <dbReference type="EC" id="2.5.1.90"/>
    </reaction>
</comment>
<keyword evidence="4" id="KW-0479">Metal-binding</keyword>
<dbReference type="FunFam" id="1.10.600.10:FF:000002">
    <property type="entry name" value="Octaprenyl diphosphate synthase"/>
    <property type="match status" value="1"/>
</dbReference>
<dbReference type="InterPro" id="IPR008949">
    <property type="entry name" value="Isoprenoid_synthase_dom_sf"/>
</dbReference>
<dbReference type="RefSeq" id="WP_091010979.1">
    <property type="nucleotide sequence ID" value="NZ_CP041745.1"/>
</dbReference>
<gene>
    <name evidence="13" type="ORF">SAMN05192543_10337</name>
</gene>
<dbReference type="SUPFAM" id="SSF48576">
    <property type="entry name" value="Terpenoid synthases"/>
    <property type="match status" value="1"/>
</dbReference>
<evidence type="ECO:0000256" key="2">
    <source>
        <dbReference type="ARBA" id="ARBA00006706"/>
    </source>
</evidence>
<comment type="similarity">
    <text evidence="2 12">Belongs to the FPP/GGPP synthase family.</text>
</comment>
<evidence type="ECO:0000256" key="6">
    <source>
        <dbReference type="ARBA" id="ARBA00051506"/>
    </source>
</evidence>
<proteinExistence type="inferred from homology"/>
<evidence type="ECO:0000256" key="10">
    <source>
        <dbReference type="ARBA" id="ARBA00079637"/>
    </source>
</evidence>
<dbReference type="PANTHER" id="PTHR12001:SF69">
    <property type="entry name" value="ALL TRANS-POLYPRENYL-DIPHOSPHATE SYNTHASE PDSS1"/>
    <property type="match status" value="1"/>
</dbReference>
<dbReference type="PANTHER" id="PTHR12001">
    <property type="entry name" value="GERANYLGERANYL PYROPHOSPHATE SYNTHASE"/>
    <property type="match status" value="1"/>
</dbReference>
<evidence type="ECO:0000256" key="7">
    <source>
        <dbReference type="ARBA" id="ARBA00055029"/>
    </source>
</evidence>
<evidence type="ECO:0000256" key="3">
    <source>
        <dbReference type="ARBA" id="ARBA00022679"/>
    </source>
</evidence>
<dbReference type="EC" id="2.5.1.90" evidence="8"/>
<evidence type="ECO:0000256" key="1">
    <source>
        <dbReference type="ARBA" id="ARBA00001946"/>
    </source>
</evidence>
<keyword evidence="5" id="KW-0460">Magnesium</keyword>
<dbReference type="CDD" id="cd00685">
    <property type="entry name" value="Trans_IPPS_HT"/>
    <property type="match status" value="1"/>
</dbReference>
<dbReference type="GO" id="GO:0106350">
    <property type="term" value="F:all-trans-octaprenyl-diphosphate synthase activity"/>
    <property type="evidence" value="ECO:0007669"/>
    <property type="project" value="UniProtKB-EC"/>
</dbReference>
<dbReference type="AlphaFoldDB" id="A0A1I3I2T9"/>
<evidence type="ECO:0000313" key="13">
    <source>
        <dbReference type="EMBL" id="SFI42159.1"/>
    </source>
</evidence>
<name>A0A1I3I2T9_9BURK</name>
<accession>A0A1I3I2T9</accession>
<evidence type="ECO:0000256" key="5">
    <source>
        <dbReference type="ARBA" id="ARBA00022842"/>
    </source>
</evidence>
<dbReference type="PROSITE" id="PS00723">
    <property type="entry name" value="POLYPRENYL_SYNTHASE_1"/>
    <property type="match status" value="1"/>
</dbReference>
<dbReference type="EMBL" id="FOQU01000003">
    <property type="protein sequence ID" value="SFI42159.1"/>
    <property type="molecule type" value="Genomic_DNA"/>
</dbReference>
<protein>
    <recommendedName>
        <fullName evidence="9">Octaprenyl diphosphate synthase</fullName>
        <ecNumber evidence="8">2.5.1.90</ecNumber>
    </recommendedName>
    <alternativeName>
        <fullName evidence="11">All-trans-octaprenyl-diphosphate synthase</fullName>
    </alternativeName>
    <alternativeName>
        <fullName evidence="10">Octaprenyl pyrophosphate synthase</fullName>
    </alternativeName>
</protein>
<dbReference type="InterPro" id="IPR000092">
    <property type="entry name" value="Polyprenyl_synt"/>
</dbReference>
<dbReference type="GO" id="GO:0008299">
    <property type="term" value="P:isoprenoid biosynthetic process"/>
    <property type="evidence" value="ECO:0007669"/>
    <property type="project" value="InterPro"/>
</dbReference>
<dbReference type="Pfam" id="PF00348">
    <property type="entry name" value="polyprenyl_synt"/>
    <property type="match status" value="1"/>
</dbReference>
<dbReference type="OrthoDB" id="9805316at2"/>
<evidence type="ECO:0000256" key="11">
    <source>
        <dbReference type="ARBA" id="ARBA00083124"/>
    </source>
</evidence>
<comment type="function">
    <text evidence="7">Supplies octaprenyl diphosphate, the precursor for the side chain of the isoprenoid quinones ubiquinone and menaquinone.</text>
</comment>